<dbReference type="PANTHER" id="PTHR36183">
    <property type="entry name" value="BETA-GLUCURONIDASE"/>
    <property type="match status" value="1"/>
</dbReference>
<dbReference type="InterPro" id="IPR052974">
    <property type="entry name" value="GH79_Enzymes"/>
</dbReference>
<dbReference type="OrthoDB" id="2796951at2759"/>
<keyword evidence="1" id="KW-0812">Transmembrane</keyword>
<dbReference type="InterPro" id="IPR017853">
    <property type="entry name" value="GH"/>
</dbReference>
<keyword evidence="1" id="KW-0472">Membrane</keyword>
<dbReference type="Gene3D" id="3.20.20.80">
    <property type="entry name" value="Glycosidases"/>
    <property type="match status" value="1"/>
</dbReference>
<keyword evidence="2" id="KW-0732">Signal</keyword>
<dbReference type="PANTHER" id="PTHR36183:SF2">
    <property type="entry name" value="BETA-GLUCURONIDASE C-TERMINAL DOMAIN-CONTAINING PROTEIN"/>
    <property type="match status" value="1"/>
</dbReference>
<dbReference type="EMBL" id="ML143415">
    <property type="protein sequence ID" value="TBU29211.1"/>
    <property type="molecule type" value="Genomic_DNA"/>
</dbReference>
<feature type="transmembrane region" description="Helical" evidence="1">
    <location>
        <begin position="561"/>
        <end position="583"/>
    </location>
</feature>
<feature type="signal peptide" evidence="2">
    <location>
        <begin position="1"/>
        <end position="26"/>
    </location>
</feature>
<keyword evidence="1" id="KW-1133">Transmembrane helix</keyword>
<feature type="domain" description="Beta-glucuronidase C-terminal" evidence="3">
    <location>
        <begin position="424"/>
        <end position="535"/>
    </location>
</feature>
<dbReference type="AlphaFoldDB" id="A0A4Q9MSC6"/>
<proteinExistence type="predicted"/>
<gene>
    <name evidence="4" type="ORF">BD311DRAFT_836999</name>
</gene>
<organism evidence="4">
    <name type="scientific">Dichomitus squalens</name>
    <dbReference type="NCBI Taxonomy" id="114155"/>
    <lineage>
        <taxon>Eukaryota</taxon>
        <taxon>Fungi</taxon>
        <taxon>Dikarya</taxon>
        <taxon>Basidiomycota</taxon>
        <taxon>Agaricomycotina</taxon>
        <taxon>Agaricomycetes</taxon>
        <taxon>Polyporales</taxon>
        <taxon>Polyporaceae</taxon>
        <taxon>Dichomitus</taxon>
    </lineage>
</organism>
<accession>A0A4Q9MSC6</accession>
<dbReference type="InterPro" id="IPR031728">
    <property type="entry name" value="GlcAase_C"/>
</dbReference>
<reference evidence="4" key="1">
    <citation type="submission" date="2019-01" db="EMBL/GenBank/DDBJ databases">
        <title>Draft genome sequences of three monokaryotic isolates of the white-rot basidiomycete fungus Dichomitus squalens.</title>
        <authorList>
            <consortium name="DOE Joint Genome Institute"/>
            <person name="Lopez S.C."/>
            <person name="Andreopoulos B."/>
            <person name="Pangilinan J."/>
            <person name="Lipzen A."/>
            <person name="Riley R."/>
            <person name="Ahrendt S."/>
            <person name="Ng V."/>
            <person name="Barry K."/>
            <person name="Daum C."/>
            <person name="Grigoriev I.V."/>
            <person name="Hilden K.S."/>
            <person name="Makela M.R."/>
            <person name="de Vries R.P."/>
        </authorList>
    </citation>
    <scope>NUCLEOTIDE SEQUENCE [LARGE SCALE GENOMIC DNA]</scope>
    <source>
        <strain evidence="4">OM18370.1</strain>
    </source>
</reference>
<dbReference type="SUPFAM" id="SSF51445">
    <property type="entry name" value="(Trans)glycosidases"/>
    <property type="match status" value="1"/>
</dbReference>
<feature type="chain" id="PRO_5020304191" description="Beta-glucuronidase C-terminal domain-containing protein" evidence="2">
    <location>
        <begin position="27"/>
        <end position="592"/>
    </location>
</feature>
<dbReference type="Proteomes" id="UP000292957">
    <property type="component" value="Unassembled WGS sequence"/>
</dbReference>
<evidence type="ECO:0000256" key="2">
    <source>
        <dbReference type="SAM" id="SignalP"/>
    </source>
</evidence>
<protein>
    <recommendedName>
        <fullName evidence="3">Beta-glucuronidase C-terminal domain-containing protein</fullName>
    </recommendedName>
</protein>
<name>A0A4Q9MSC6_9APHY</name>
<dbReference type="Pfam" id="PF16862">
    <property type="entry name" value="Glyco_hydro_79C"/>
    <property type="match status" value="1"/>
</dbReference>
<sequence>MPYSSPSSRRLLAAVVLPLVATYVSALNITVPAALPDNAQPLSTTLVSFSIEQDRWPDWTGVAARNNFTFNALWNYAELTGSPPSIRVGANSADRTFWSPTESLNEDSFPTPNSVNPYPEATHIVVGNNFYNLSKYLPPGTRITWGVNLAANNVTNAVNMARAITGSFSDPAVIASDIILDRIEIGNEPDLYAHNNLRPSNYSVKEYVSEWQANADPVVQALGIRGRSGLFTIQGAAFANQGFTPREIFNLGILNSTGGKAISTISQHHYSGQSCKGGNFPLNSFMNKTAIRGNLSVFEPDIKATRAQGLDYVLGETNSIACHGAPGVSDSAGAALWVVDYTLHAATLGIKEAYFHEGVGYKYNFVRPPVSLNRSIDDGSPVNSPTPPHVMPIYYGGLFINSFIGNTGSSEFVELDVNHTYVTGYAVYEQGHLARVALVNLQPWLSNTRGARPSIDIRINFTSPANSPSLAHLLNSQTVSAEHLLLRYADDKANLTFGRRSYETPDALPDSPTEAVDGFLLSGKPLALPASEAVLISFAPPSSPAGAGPSGSTPVSRNGTVIVAGVISGVVGAALCVGGVWYLRRRFSVRKL</sequence>
<evidence type="ECO:0000256" key="1">
    <source>
        <dbReference type="SAM" id="Phobius"/>
    </source>
</evidence>
<evidence type="ECO:0000259" key="3">
    <source>
        <dbReference type="Pfam" id="PF16862"/>
    </source>
</evidence>
<evidence type="ECO:0000313" key="4">
    <source>
        <dbReference type="EMBL" id="TBU29211.1"/>
    </source>
</evidence>